<dbReference type="GO" id="GO:1990247">
    <property type="term" value="F:N6-methyladenosine-containing RNA reader activity"/>
    <property type="evidence" value="ECO:0007669"/>
    <property type="project" value="UniProtKB-UniRule"/>
</dbReference>
<organism evidence="7">
    <name type="scientific">Populus alba</name>
    <name type="common">White poplar</name>
    <dbReference type="NCBI Taxonomy" id="43335"/>
    <lineage>
        <taxon>Eukaryota</taxon>
        <taxon>Viridiplantae</taxon>
        <taxon>Streptophyta</taxon>
        <taxon>Embryophyta</taxon>
        <taxon>Tracheophyta</taxon>
        <taxon>Spermatophyta</taxon>
        <taxon>Magnoliopsida</taxon>
        <taxon>eudicotyledons</taxon>
        <taxon>Gunneridae</taxon>
        <taxon>Pentapetalae</taxon>
        <taxon>rosids</taxon>
        <taxon>fabids</taxon>
        <taxon>Malpighiales</taxon>
        <taxon>Salicaceae</taxon>
        <taxon>Saliceae</taxon>
        <taxon>Populus</taxon>
    </lineage>
</organism>
<dbReference type="GO" id="GO:0003729">
    <property type="term" value="F:mRNA binding"/>
    <property type="evidence" value="ECO:0007669"/>
    <property type="project" value="UniProtKB-UniRule"/>
</dbReference>
<name>A0A4U5MX21_POPAL</name>
<comment type="function">
    <text evidence="4">Specifically recognizes and binds N6-methyladenosine (m6A)-containing RNAs, and regulates mRNA stability. M6A is a modification present at internal sites of mRNAs and some non-coding RNAs and plays a role in mRNA stability and processing.</text>
</comment>
<accession>A0A4U5MX21</accession>
<dbReference type="EMBL" id="RCHU01001170">
    <property type="protein sequence ID" value="TKR74491.1"/>
    <property type="molecule type" value="Genomic_DNA"/>
</dbReference>
<dbReference type="Pfam" id="PF04146">
    <property type="entry name" value="YTH"/>
    <property type="match status" value="1"/>
</dbReference>
<dbReference type="PROSITE" id="PS50882">
    <property type="entry name" value="YTH"/>
    <property type="match status" value="1"/>
</dbReference>
<dbReference type="FunFam" id="3.10.590.10:FF:000001">
    <property type="entry name" value="YTH domain family 1, isoform CRA_a"/>
    <property type="match status" value="1"/>
</dbReference>
<keyword evidence="2" id="KW-0963">Cytoplasm</keyword>
<dbReference type="InterPro" id="IPR045168">
    <property type="entry name" value="YTH_prot"/>
</dbReference>
<dbReference type="STRING" id="43335.A0A4U5MX21"/>
<dbReference type="PANTHER" id="PTHR12357">
    <property type="entry name" value="YTH YT521-B HOMOLOGY DOMAIN-CONTAINING"/>
    <property type="match status" value="1"/>
</dbReference>
<evidence type="ECO:0000256" key="1">
    <source>
        <dbReference type="ARBA" id="ARBA00004496"/>
    </source>
</evidence>
<protein>
    <recommendedName>
        <fullName evidence="4">YTH domain-containing family protein</fullName>
    </recommendedName>
</protein>
<evidence type="ECO:0000256" key="5">
    <source>
        <dbReference type="SAM" id="MobiDB-lite"/>
    </source>
</evidence>
<dbReference type="Gene3D" id="3.10.590.10">
    <property type="entry name" value="ph1033 like domains"/>
    <property type="match status" value="1"/>
</dbReference>
<evidence type="ECO:0000256" key="3">
    <source>
        <dbReference type="ARBA" id="ARBA00022884"/>
    </source>
</evidence>
<evidence type="ECO:0000256" key="4">
    <source>
        <dbReference type="RuleBase" id="RU369095"/>
    </source>
</evidence>
<proteinExistence type="inferred from homology"/>
<dbReference type="PANTHER" id="PTHR12357:SF127">
    <property type="entry name" value="YTH DOMAIN-CONTAINING FAMILY PROTEIN"/>
    <property type="match status" value="1"/>
</dbReference>
<evidence type="ECO:0000313" key="7">
    <source>
        <dbReference type="EMBL" id="TKR74491.1"/>
    </source>
</evidence>
<comment type="subcellular location">
    <subcellularLocation>
        <location evidence="1">Cytoplasm</location>
    </subcellularLocation>
</comment>
<reference evidence="7" key="1">
    <citation type="submission" date="2018-10" db="EMBL/GenBank/DDBJ databases">
        <title>Population genomic analysis revealed the cold adaptation of white poplar.</title>
        <authorList>
            <person name="Liu Y.-J."/>
        </authorList>
    </citation>
    <scope>NUCLEOTIDE SEQUENCE [LARGE SCALE GENOMIC DNA]</scope>
    <source>
        <strain evidence="7">PAL-ZL1</strain>
    </source>
</reference>
<dbReference type="CDD" id="cd21134">
    <property type="entry name" value="YTH"/>
    <property type="match status" value="1"/>
</dbReference>
<feature type="domain" description="YTH" evidence="6">
    <location>
        <begin position="468"/>
        <end position="605"/>
    </location>
</feature>
<comment type="similarity">
    <text evidence="4">Belongs to the YTHDF family.</text>
</comment>
<sequence>MRKNTPLQERSLPVLSQCILGVRYFGPALQKAESEYNHNPDISGSPIYRKRLPCLLRPCLDPSASLLLLLTSVLMAQQQQQQSPHKPIEEMMRNLKVDPSLELSESNTVPSKDGSPSDATSCISSAGDATGSVKEDDVFDHDSLTTDQALPYPAENYYYGYYYPGYDATFGGGSNDQVYYVAGDGTELQYPVMQADNGSLMYFMPGIHHNYSSYGTYVPVSMIGVDGQFVAQSPYSPSSMFQPSIPSPGYIPTPVSYGESLPHIWNPSVFAGDGTIGNYGHSGVLEIPRTKPNRFSPSNPRGPVSKKALPSDLSKSLETKTSLPALDVSSGHGMRNQLKLPGKASQHASPFQPDVLGKGYFPFSKFPSYNPGKGEMLYPNNTIKANARGWGSNEKLKARSKTSGINDALLNEQNHGPRTTNAKGYVAFGGNAAESLGPDGNGNSNSITSVISRDQYNLPDFPTSYDHAFFFVIKSYSEDDIHKSIKYNVWASTPNGNKRLDSAYLDSQQKGCSCPVFLFFSVNASGQFCGVAEMIGRVDFNKNMDFWQQEKWNGYFPVKWHIIKDIPNPQLRHIILENNENKPVTNSRDTQEVKFPQGIEILNIFKNYVSKTSILDDFDFYESRQKVMHERRPRSLTHFDHKQQKTNELITGFQSIDISATKNKAGARVGENTIE</sequence>
<comment type="caution">
    <text evidence="7">The sequence shown here is derived from an EMBL/GenBank/DDBJ whole genome shotgun (WGS) entry which is preliminary data.</text>
</comment>
<dbReference type="InterPro" id="IPR007275">
    <property type="entry name" value="YTH_domain"/>
</dbReference>
<keyword evidence="3 4" id="KW-0694">RNA-binding</keyword>
<dbReference type="AlphaFoldDB" id="A0A4U5MX21"/>
<dbReference type="GO" id="GO:0061157">
    <property type="term" value="P:mRNA destabilization"/>
    <property type="evidence" value="ECO:0007669"/>
    <property type="project" value="TreeGrafter"/>
</dbReference>
<feature type="region of interest" description="Disordered" evidence="5">
    <location>
        <begin position="102"/>
        <end position="136"/>
    </location>
</feature>
<feature type="region of interest" description="Disordered" evidence="5">
    <location>
        <begin position="288"/>
        <end position="317"/>
    </location>
</feature>
<gene>
    <name evidence="7" type="ORF">D5086_0000295240</name>
</gene>
<evidence type="ECO:0000256" key="2">
    <source>
        <dbReference type="ARBA" id="ARBA00022490"/>
    </source>
</evidence>
<evidence type="ECO:0000259" key="6">
    <source>
        <dbReference type="PROSITE" id="PS50882"/>
    </source>
</evidence>
<dbReference type="GO" id="GO:0005737">
    <property type="term" value="C:cytoplasm"/>
    <property type="evidence" value="ECO:0007669"/>
    <property type="project" value="UniProtKB-SubCell"/>
</dbReference>